<dbReference type="InterPro" id="IPR014189">
    <property type="entry name" value="Quinone_OxRdtase_PIG3"/>
</dbReference>
<proteinExistence type="predicted"/>
<accession>A0A084ER77</accession>
<protein>
    <submittedName>
        <fullName evidence="4">Putative NAD(P)H quinone oxidoreductase, PIG3 family</fullName>
    </submittedName>
</protein>
<dbReference type="Pfam" id="PF13602">
    <property type="entry name" value="ADH_zinc_N_2"/>
    <property type="match status" value="1"/>
</dbReference>
<dbReference type="CDD" id="cd05276">
    <property type="entry name" value="p53_inducible_oxidoreductase"/>
    <property type="match status" value="1"/>
</dbReference>
<evidence type="ECO:0000256" key="2">
    <source>
        <dbReference type="ARBA" id="ARBA00023002"/>
    </source>
</evidence>
<dbReference type="Gene3D" id="3.40.50.720">
    <property type="entry name" value="NAD(P)-binding Rossmann-like Domain"/>
    <property type="match status" value="1"/>
</dbReference>
<feature type="domain" description="Enoyl reductase (ER)" evidence="3">
    <location>
        <begin position="21"/>
        <end position="333"/>
    </location>
</feature>
<dbReference type="SUPFAM" id="SSF51735">
    <property type="entry name" value="NAD(P)-binding Rossmann-fold domains"/>
    <property type="match status" value="1"/>
</dbReference>
<dbReference type="EMBL" id="JGVR01000004">
    <property type="protein sequence ID" value="KEZ20469.1"/>
    <property type="molecule type" value="Genomic_DNA"/>
</dbReference>
<evidence type="ECO:0000256" key="1">
    <source>
        <dbReference type="ARBA" id="ARBA00022857"/>
    </source>
</evidence>
<dbReference type="PANTHER" id="PTHR48106">
    <property type="entry name" value="QUINONE OXIDOREDUCTASE PIG3-RELATED"/>
    <property type="match status" value="1"/>
</dbReference>
<dbReference type="AlphaFoldDB" id="A0A084ER77"/>
<dbReference type="Proteomes" id="UP000028534">
    <property type="component" value="Unassembled WGS sequence"/>
</dbReference>
<dbReference type="InterPro" id="IPR013154">
    <property type="entry name" value="ADH-like_N"/>
</dbReference>
<keyword evidence="1" id="KW-0521">NADP</keyword>
<dbReference type="InterPro" id="IPR020843">
    <property type="entry name" value="ER"/>
</dbReference>
<dbReference type="RefSeq" id="WP_037517829.1">
    <property type="nucleotide sequence ID" value="NZ_JGVR01000004.1"/>
</dbReference>
<dbReference type="GO" id="GO:0016651">
    <property type="term" value="F:oxidoreductase activity, acting on NAD(P)H"/>
    <property type="evidence" value="ECO:0007669"/>
    <property type="project" value="TreeGrafter"/>
</dbReference>
<evidence type="ECO:0000259" key="3">
    <source>
        <dbReference type="SMART" id="SM00829"/>
    </source>
</evidence>
<evidence type="ECO:0000313" key="5">
    <source>
        <dbReference type="Proteomes" id="UP000028534"/>
    </source>
</evidence>
<comment type="caution">
    <text evidence="4">The sequence shown here is derived from an EMBL/GenBank/DDBJ whole genome shotgun (WGS) entry which is preliminary data.</text>
</comment>
<dbReference type="SUPFAM" id="SSF50129">
    <property type="entry name" value="GroES-like"/>
    <property type="match status" value="1"/>
</dbReference>
<dbReference type="PANTHER" id="PTHR48106:SF8">
    <property type="entry name" value="OS02G0805600 PROTEIN"/>
    <property type="match status" value="1"/>
</dbReference>
<dbReference type="InterPro" id="IPR011032">
    <property type="entry name" value="GroES-like_sf"/>
</dbReference>
<dbReference type="eggNOG" id="COG0604">
    <property type="taxonomic scope" value="Bacteria"/>
</dbReference>
<organism evidence="4 5">
    <name type="scientific">Sphingobium yanoikuyae</name>
    <name type="common">Sphingomonas yanoikuyae</name>
    <dbReference type="NCBI Taxonomy" id="13690"/>
    <lineage>
        <taxon>Bacteria</taxon>
        <taxon>Pseudomonadati</taxon>
        <taxon>Pseudomonadota</taxon>
        <taxon>Alphaproteobacteria</taxon>
        <taxon>Sphingomonadales</taxon>
        <taxon>Sphingomonadaceae</taxon>
        <taxon>Sphingobium</taxon>
    </lineage>
</organism>
<gene>
    <name evidence="4" type="ORF">CP98_01193</name>
</gene>
<dbReference type="NCBIfam" id="TIGR02824">
    <property type="entry name" value="quinone_pig3"/>
    <property type="match status" value="1"/>
</dbReference>
<keyword evidence="2" id="KW-0560">Oxidoreductase</keyword>
<dbReference type="Pfam" id="PF08240">
    <property type="entry name" value="ADH_N"/>
    <property type="match status" value="1"/>
</dbReference>
<dbReference type="GO" id="GO:0070402">
    <property type="term" value="F:NADPH binding"/>
    <property type="evidence" value="ECO:0007669"/>
    <property type="project" value="TreeGrafter"/>
</dbReference>
<dbReference type="Gene3D" id="3.90.180.10">
    <property type="entry name" value="Medium-chain alcohol dehydrogenases, catalytic domain"/>
    <property type="match status" value="1"/>
</dbReference>
<name>A0A084ER77_SPHYA</name>
<evidence type="ECO:0000313" key="4">
    <source>
        <dbReference type="EMBL" id="KEZ20469.1"/>
    </source>
</evidence>
<dbReference type="PATRIC" id="fig|13690.10.peg.1233"/>
<reference evidence="4 5" key="1">
    <citation type="submission" date="2014-03" db="EMBL/GenBank/DDBJ databases">
        <title>Genome sequence of Sphingobium yanoikuyae B1.</title>
        <authorList>
            <person name="Gan H.M."/>
            <person name="Gan H.Y."/>
            <person name="Savka M.A."/>
        </authorList>
    </citation>
    <scope>NUCLEOTIDE SEQUENCE [LARGE SCALE GENOMIC DNA]</scope>
    <source>
        <strain evidence="4 5">B1</strain>
    </source>
</reference>
<dbReference type="STRING" id="13690.AX777_12425"/>
<dbReference type="InterPro" id="IPR036291">
    <property type="entry name" value="NAD(P)-bd_dom_sf"/>
</dbReference>
<sequence length="335" mass="35480">MILDSFTIPSQMTAIGIPVPGGPDALVPEQRPVPVPGEDEVLIRVVAAGVNRPDVLQRQGKYPPPPGASDIPGLEVAGTIVAAGRSADMLVGQRVCALLPGGGYAEYAIAPAGQCLPMPADYDLVEAAALPETLFTVWTNLFERAYVVGGDRVLVHGGTSGIGTMAISLCRLFDIEIIVTCGSDDKCAQALEWGASHAINYKSQDYVVEVKRITGGQGVQAVLDMVGGDYVPRNIECMAEDGRHVSIAVLGGAKTSIFLPTVMSKRLTLTGSTLRPRSSGFKSLVADEIMRTVWPFVEQGKLRPAMDQRFALADAAKAHARMDAGEHFGKIVLTV</sequence>
<dbReference type="SMART" id="SM00829">
    <property type="entry name" value="PKS_ER"/>
    <property type="match status" value="1"/>
</dbReference>